<keyword evidence="8" id="KW-1185">Reference proteome</keyword>
<evidence type="ECO:0000313" key="7">
    <source>
        <dbReference type="EMBL" id="STZ26916.1"/>
    </source>
</evidence>
<feature type="domain" description="Methylamine utilisation protein MauE" evidence="6">
    <location>
        <begin position="4"/>
        <end position="129"/>
    </location>
</feature>
<evidence type="ECO:0000256" key="1">
    <source>
        <dbReference type="ARBA" id="ARBA00004141"/>
    </source>
</evidence>
<feature type="transmembrane region" description="Helical" evidence="5">
    <location>
        <begin position="71"/>
        <end position="93"/>
    </location>
</feature>
<dbReference type="RefSeq" id="WP_115089956.1">
    <property type="nucleotide sequence ID" value="NZ_CP068107.1"/>
</dbReference>
<dbReference type="GO" id="GO:0016020">
    <property type="term" value="C:membrane"/>
    <property type="evidence" value="ECO:0007669"/>
    <property type="project" value="UniProtKB-SubCell"/>
</dbReference>
<accession>A0A378RIP6</accession>
<feature type="transmembrane region" description="Helical" evidence="5">
    <location>
        <begin position="113"/>
        <end position="130"/>
    </location>
</feature>
<evidence type="ECO:0000256" key="4">
    <source>
        <dbReference type="ARBA" id="ARBA00023136"/>
    </source>
</evidence>
<organism evidence="7 8">
    <name type="scientific">Myroides odoratus</name>
    <name type="common">Flavobacterium odoratum</name>
    <dbReference type="NCBI Taxonomy" id="256"/>
    <lineage>
        <taxon>Bacteria</taxon>
        <taxon>Pseudomonadati</taxon>
        <taxon>Bacteroidota</taxon>
        <taxon>Flavobacteriia</taxon>
        <taxon>Flavobacteriales</taxon>
        <taxon>Flavobacteriaceae</taxon>
        <taxon>Myroides</taxon>
    </lineage>
</organism>
<keyword evidence="3 5" id="KW-1133">Transmembrane helix</keyword>
<feature type="transmembrane region" description="Helical" evidence="5">
    <location>
        <begin position="5"/>
        <end position="22"/>
    </location>
</feature>
<feature type="transmembrane region" description="Helical" evidence="5">
    <location>
        <begin position="42"/>
        <end position="64"/>
    </location>
</feature>
<evidence type="ECO:0000259" key="6">
    <source>
        <dbReference type="Pfam" id="PF07291"/>
    </source>
</evidence>
<name>A0A378RIP6_MYROD</name>
<evidence type="ECO:0000256" key="2">
    <source>
        <dbReference type="ARBA" id="ARBA00022692"/>
    </source>
</evidence>
<dbReference type="EMBL" id="UGQL01000001">
    <property type="protein sequence ID" value="STZ26916.1"/>
    <property type="molecule type" value="Genomic_DNA"/>
</dbReference>
<feature type="transmembrane region" description="Helical" evidence="5">
    <location>
        <begin position="139"/>
        <end position="160"/>
    </location>
</feature>
<evidence type="ECO:0000313" key="8">
    <source>
        <dbReference type="Proteomes" id="UP000255024"/>
    </source>
</evidence>
<proteinExistence type="predicted"/>
<keyword evidence="2 5" id="KW-0812">Transmembrane</keyword>
<dbReference type="AlphaFoldDB" id="A0A378RIP6"/>
<keyword evidence="4 5" id="KW-0472">Membrane</keyword>
<comment type="subcellular location">
    <subcellularLocation>
        <location evidence="1">Membrane</location>
        <topology evidence="1">Multi-pass membrane protein</topology>
    </subcellularLocation>
</comment>
<evidence type="ECO:0000256" key="5">
    <source>
        <dbReference type="SAM" id="Phobius"/>
    </source>
</evidence>
<sequence length="485" mass="56288">MKAKYVLIISYFYILLFVYAAISKLITFEAFQVQLTQSPLLSAYANIIAYLVLGAELLFALLLCTKTTRLLGLYLSYGLMVAFTLYIYLILNYSDFIPCSCGGILEKMGWNEHLWFNIIVSLLALIALFLDDRGKLKIIVFKLMILTVFSFVIVLLVLNLDKEVVINNKIERFYKEFILERNEVVELDYNSYYIAGITDDNIVLANYTAPKHLLLYSINDNSLIQSSIILNDSLVQRIKNLKLTLQGKHFYLYDNTSSTVLWGNTQDWEVKNICHFNSVFNSFIMYEDGKAIVRLYNSQQRTNMLGKIDLEICSIDTISDVLNKKIDGLFDIDGQLLRDIKNNNVVYLFYYRNQYLNFELGNITKPLLQHTIDTMAQVPLTFGVTENGNKKKLSKSFFKVNVNGTYFNNHLFIKSNTIGKDESAKRIKNFSIYDVYHVQENVYKFSFYMENYKGKEMKSLFLYNDLLMGITEDNLIIYQLDLSYL</sequence>
<dbReference type="Proteomes" id="UP000255024">
    <property type="component" value="Unassembled WGS sequence"/>
</dbReference>
<dbReference type="Pfam" id="PF07291">
    <property type="entry name" value="MauE"/>
    <property type="match status" value="1"/>
</dbReference>
<reference evidence="7 8" key="1">
    <citation type="submission" date="2018-06" db="EMBL/GenBank/DDBJ databases">
        <authorList>
            <consortium name="Pathogen Informatics"/>
            <person name="Doyle S."/>
        </authorList>
    </citation>
    <scope>NUCLEOTIDE SEQUENCE [LARGE SCALE GENOMIC DNA]</scope>
    <source>
        <strain evidence="7 8">NCTC11179</strain>
    </source>
</reference>
<gene>
    <name evidence="7" type="ORF">NCTC11179_00443</name>
</gene>
<protein>
    <recommendedName>
        <fullName evidence="6">Methylamine utilisation protein MauE domain-containing protein</fullName>
    </recommendedName>
</protein>
<dbReference type="InterPro" id="IPR009908">
    <property type="entry name" value="Methylamine_util_MauE"/>
</dbReference>
<dbReference type="GO" id="GO:0030416">
    <property type="term" value="P:methylamine metabolic process"/>
    <property type="evidence" value="ECO:0007669"/>
    <property type="project" value="InterPro"/>
</dbReference>
<evidence type="ECO:0000256" key="3">
    <source>
        <dbReference type="ARBA" id="ARBA00022989"/>
    </source>
</evidence>